<feature type="transmembrane region" description="Helical" evidence="1">
    <location>
        <begin position="29"/>
        <end position="47"/>
    </location>
</feature>
<feature type="transmembrane region" description="Helical" evidence="1">
    <location>
        <begin position="257"/>
        <end position="281"/>
    </location>
</feature>
<reference evidence="2 3" key="1">
    <citation type="submission" date="2019-11" db="EMBL/GenBank/DDBJ databases">
        <authorList>
            <person name="Li J."/>
        </authorList>
    </citation>
    <scope>NUCLEOTIDE SEQUENCE [LARGE SCALE GENOMIC DNA]</scope>
    <source>
        <strain evidence="2 3">J4</strain>
    </source>
</reference>
<dbReference type="RefSeq" id="WP_153729359.1">
    <property type="nucleotide sequence ID" value="NZ_WJNH01000009.1"/>
</dbReference>
<feature type="transmembrane region" description="Helical" evidence="1">
    <location>
        <begin position="225"/>
        <end position="245"/>
    </location>
</feature>
<sequence>MNEQFRKPKGFGEILDHTFRLSKQHFSKLFLILLVMVGPVFLLEALIRLSSGVNLFRQTGSGEAWYDQILSSFEQTTAPGSVNLGADVGIVLIGLIATVFLYPVAEGAILYAIQHIRKDEAYTVGSVLKQAFSRFWPIVGSRLLFMLIVFGFILGPSIFIGLFGVLGSVANPVFGIVFSIILVLACAVVLGYLLTRWSFYFALTVLEHNGPGISRSWGLTSKRSWMLMGFYVVLYLITTLISLAVELSFGLFLGNSVLLMMIINLVTLVTTMIFFVGYAVVYFDFKVRREGDDLKEMIDEYEGNEFE</sequence>
<dbReference type="OrthoDB" id="2375893at2"/>
<accession>A0A6G1X996</accession>
<dbReference type="PANTHER" id="PTHR33133:SF1">
    <property type="entry name" value="EXPRESSED PROTEIN-RELATED"/>
    <property type="match status" value="1"/>
</dbReference>
<organism evidence="2 3">
    <name type="scientific">Salinibacillus xinjiangensis</name>
    <dbReference type="NCBI Taxonomy" id="1229268"/>
    <lineage>
        <taxon>Bacteria</taxon>
        <taxon>Bacillati</taxon>
        <taxon>Bacillota</taxon>
        <taxon>Bacilli</taxon>
        <taxon>Bacillales</taxon>
        <taxon>Bacillaceae</taxon>
        <taxon>Salinibacillus</taxon>
    </lineage>
</organism>
<keyword evidence="1" id="KW-1133">Transmembrane helix</keyword>
<feature type="transmembrane region" description="Helical" evidence="1">
    <location>
        <begin position="88"/>
        <end position="113"/>
    </location>
</feature>
<keyword evidence="1" id="KW-0472">Membrane</keyword>
<gene>
    <name evidence="2" type="ORF">GH754_14365</name>
</gene>
<protein>
    <recommendedName>
        <fullName evidence="4">Glycerophosphoryl diester phosphodiesterase membrane domain-containing protein</fullName>
    </recommendedName>
</protein>
<evidence type="ECO:0000313" key="2">
    <source>
        <dbReference type="EMBL" id="MRG87476.1"/>
    </source>
</evidence>
<dbReference type="Proteomes" id="UP000480185">
    <property type="component" value="Unassembled WGS sequence"/>
</dbReference>
<dbReference type="PANTHER" id="PTHR33133">
    <property type="entry name" value="OS08G0107100 PROTEIN-RELATED"/>
    <property type="match status" value="1"/>
</dbReference>
<feature type="transmembrane region" description="Helical" evidence="1">
    <location>
        <begin position="143"/>
        <end position="167"/>
    </location>
</feature>
<keyword evidence="3" id="KW-1185">Reference proteome</keyword>
<evidence type="ECO:0008006" key="4">
    <source>
        <dbReference type="Google" id="ProtNLM"/>
    </source>
</evidence>
<evidence type="ECO:0000313" key="3">
    <source>
        <dbReference type="Proteomes" id="UP000480185"/>
    </source>
</evidence>
<dbReference type="AlphaFoldDB" id="A0A6G1X996"/>
<evidence type="ECO:0000256" key="1">
    <source>
        <dbReference type="SAM" id="Phobius"/>
    </source>
</evidence>
<dbReference type="EMBL" id="WJNH01000009">
    <property type="protein sequence ID" value="MRG87476.1"/>
    <property type="molecule type" value="Genomic_DNA"/>
</dbReference>
<name>A0A6G1X996_9BACI</name>
<proteinExistence type="predicted"/>
<keyword evidence="1" id="KW-0812">Transmembrane</keyword>
<feature type="transmembrane region" description="Helical" evidence="1">
    <location>
        <begin position="173"/>
        <end position="194"/>
    </location>
</feature>
<comment type="caution">
    <text evidence="2">The sequence shown here is derived from an EMBL/GenBank/DDBJ whole genome shotgun (WGS) entry which is preliminary data.</text>
</comment>